<comment type="similarity">
    <text evidence="1 9">Belongs to the 2Fe2S plant-type ferredoxin family.</text>
</comment>
<dbReference type="CDD" id="cd00207">
    <property type="entry name" value="fer2"/>
    <property type="match status" value="1"/>
</dbReference>
<evidence type="ECO:0000259" key="10">
    <source>
        <dbReference type="PROSITE" id="PS51085"/>
    </source>
</evidence>
<dbReference type="PROSITE" id="PS00197">
    <property type="entry name" value="2FE2S_FER_1"/>
    <property type="match status" value="1"/>
</dbReference>
<dbReference type="Pfam" id="PF00111">
    <property type="entry name" value="Fer2"/>
    <property type="match status" value="1"/>
</dbReference>
<evidence type="ECO:0000256" key="6">
    <source>
        <dbReference type="ARBA" id="ARBA00022982"/>
    </source>
</evidence>
<comment type="function">
    <text evidence="9">Ferredoxins are iron-sulfur proteins that transfer electrons in a wide variety of metabolic reactions.</text>
</comment>
<dbReference type="GO" id="GO:0046872">
    <property type="term" value="F:metal ion binding"/>
    <property type="evidence" value="ECO:0007669"/>
    <property type="project" value="UniProtKB-KW"/>
</dbReference>
<dbReference type="InterPro" id="IPR036010">
    <property type="entry name" value="2Fe-2S_ferredoxin-like_sf"/>
</dbReference>
<keyword evidence="9" id="KW-0150">Chloroplast</keyword>
<evidence type="ECO:0000256" key="9">
    <source>
        <dbReference type="RuleBase" id="RU364001"/>
    </source>
</evidence>
<evidence type="ECO:0000256" key="1">
    <source>
        <dbReference type="ARBA" id="ARBA00007874"/>
    </source>
</evidence>
<dbReference type="FunFam" id="3.10.20.30:FF:000014">
    <property type="entry name" value="Ferredoxin"/>
    <property type="match status" value="1"/>
</dbReference>
<reference evidence="11" key="1">
    <citation type="journal article" date="2019" name="Mol. Phylogenet. Evol.">
        <title>Morphological evolution and classification of the red algal order Ceramiales inferred using plastid phylogenomics.</title>
        <authorList>
            <person name="Diaz-Tapia P."/>
            <person name="Pasella M.M."/>
            <person name="Verbruggen H."/>
            <person name="Maggs C.A."/>
        </authorList>
    </citation>
    <scope>NUCLEOTIDE SEQUENCE</scope>
    <source>
        <strain evidence="11">PD2928_6</strain>
    </source>
</reference>
<keyword evidence="9 11" id="KW-0934">Plastid</keyword>
<reference evidence="11" key="2">
    <citation type="submission" date="2019-04" db="EMBL/GenBank/DDBJ databases">
        <authorList>
            <person name="Pasella M."/>
        </authorList>
    </citation>
    <scope>NUCLEOTIDE SEQUENCE</scope>
    <source>
        <strain evidence="11">PD2928_6</strain>
    </source>
</reference>
<dbReference type="GO" id="GO:0022900">
    <property type="term" value="P:electron transport chain"/>
    <property type="evidence" value="ECO:0007669"/>
    <property type="project" value="InterPro"/>
</dbReference>
<feature type="domain" description="2Fe-2S ferredoxin-type" evidence="10">
    <location>
        <begin position="4"/>
        <end position="95"/>
    </location>
</feature>
<dbReference type="GO" id="GO:0009055">
    <property type="term" value="F:electron transfer activity"/>
    <property type="evidence" value="ECO:0007669"/>
    <property type="project" value="InterPro"/>
</dbReference>
<dbReference type="InterPro" id="IPR001041">
    <property type="entry name" value="2Fe-2S_ferredoxin-type"/>
</dbReference>
<dbReference type="PANTHER" id="PTHR43112:SF3">
    <property type="entry name" value="FERREDOXIN-2, CHLOROPLASTIC"/>
    <property type="match status" value="1"/>
</dbReference>
<dbReference type="EMBL" id="MK814638">
    <property type="protein sequence ID" value="QCI05716.1"/>
    <property type="molecule type" value="Genomic_DNA"/>
</dbReference>
<keyword evidence="6 9" id="KW-0249">Electron transport</keyword>
<organism evidence="11">
    <name type="scientific">Cryptopleura ramosa</name>
    <dbReference type="NCBI Taxonomy" id="131094"/>
    <lineage>
        <taxon>Eukaryota</taxon>
        <taxon>Rhodophyta</taxon>
        <taxon>Florideophyceae</taxon>
        <taxon>Rhodymeniophycidae</taxon>
        <taxon>Ceramiales</taxon>
        <taxon>Delesseriaceae</taxon>
        <taxon>Cryptopleura</taxon>
    </lineage>
</organism>
<dbReference type="GO" id="GO:0009507">
    <property type="term" value="C:chloroplast"/>
    <property type="evidence" value="ECO:0007669"/>
    <property type="project" value="UniProtKB-SubCell"/>
</dbReference>
<comment type="subcellular location">
    <subcellularLocation>
        <location evidence="9">Plastid</location>
        <location evidence="9">Chloroplast</location>
    </subcellularLocation>
</comment>
<dbReference type="PROSITE" id="PS51085">
    <property type="entry name" value="2FE2S_FER_2"/>
    <property type="match status" value="1"/>
</dbReference>
<keyword evidence="7 9" id="KW-0408">Iron</keyword>
<dbReference type="AlphaFoldDB" id="A0A4D6WQP5"/>
<keyword evidence="5 9" id="KW-0479">Metal-binding</keyword>
<keyword evidence="3 9" id="KW-0813">Transport</keyword>
<evidence type="ECO:0000256" key="2">
    <source>
        <dbReference type="ARBA" id="ARBA00013529"/>
    </source>
</evidence>
<dbReference type="NCBIfam" id="TIGR02008">
    <property type="entry name" value="fdx_plant"/>
    <property type="match status" value="1"/>
</dbReference>
<evidence type="ECO:0000256" key="7">
    <source>
        <dbReference type="ARBA" id="ARBA00023004"/>
    </source>
</evidence>
<evidence type="ECO:0000256" key="5">
    <source>
        <dbReference type="ARBA" id="ARBA00022723"/>
    </source>
</evidence>
<accession>A0A4D6WQP5</accession>
<dbReference type="PANTHER" id="PTHR43112">
    <property type="entry name" value="FERREDOXIN"/>
    <property type="match status" value="1"/>
</dbReference>
<proteinExistence type="inferred from homology"/>
<protein>
    <recommendedName>
        <fullName evidence="2 9">Ferredoxin</fullName>
    </recommendedName>
</protein>
<comment type="cofactor">
    <cofactor evidence="9">
        <name>[2Fe-2S] cluster</name>
        <dbReference type="ChEBI" id="CHEBI:190135"/>
    </cofactor>
    <text evidence="9">Binds 1 [2Fe-2S] cluster.</text>
</comment>
<name>A0A4D6WQP5_9FLOR</name>
<dbReference type="GO" id="GO:0051537">
    <property type="term" value="F:2 iron, 2 sulfur cluster binding"/>
    <property type="evidence" value="ECO:0007669"/>
    <property type="project" value="UniProtKB-KW"/>
</dbReference>
<dbReference type="Gene3D" id="3.10.20.30">
    <property type="match status" value="1"/>
</dbReference>
<evidence type="ECO:0000256" key="8">
    <source>
        <dbReference type="ARBA" id="ARBA00023014"/>
    </source>
</evidence>
<evidence type="ECO:0000313" key="11">
    <source>
        <dbReference type="EMBL" id="QCI05716.1"/>
    </source>
</evidence>
<geneLocation type="plastid" evidence="11"/>
<evidence type="ECO:0000256" key="4">
    <source>
        <dbReference type="ARBA" id="ARBA00022714"/>
    </source>
</evidence>
<evidence type="ECO:0000256" key="3">
    <source>
        <dbReference type="ARBA" id="ARBA00022448"/>
    </source>
</evidence>
<dbReference type="InterPro" id="IPR006058">
    <property type="entry name" value="2Fe2S_fd_BS"/>
</dbReference>
<keyword evidence="4 9" id="KW-0001">2Fe-2S</keyword>
<dbReference type="InterPro" id="IPR010241">
    <property type="entry name" value="Fd_pln"/>
</dbReference>
<dbReference type="SUPFAM" id="SSF54292">
    <property type="entry name" value="2Fe-2S ferredoxin-like"/>
    <property type="match status" value="1"/>
</dbReference>
<keyword evidence="8 9" id="KW-0411">Iron-sulfur</keyword>
<gene>
    <name evidence="11" type="primary">petF</name>
</gene>
<dbReference type="InterPro" id="IPR012675">
    <property type="entry name" value="Beta-grasp_dom_sf"/>
</dbReference>
<sequence length="98" mass="11030">MPNYKIILKLEDNKIVTIQCPDNQYILDAAQEQGINLPFSCRAGACSTCTGRIIEGNIDQIDQSFLDDKQLLQGYILTCVTYPISDCIIATHKEQDLY</sequence>